<proteinExistence type="predicted"/>
<dbReference type="Pfam" id="PF02720">
    <property type="entry name" value="DUF222"/>
    <property type="match status" value="1"/>
</dbReference>
<dbReference type="Proteomes" id="UP000664164">
    <property type="component" value="Unassembled WGS sequence"/>
</dbReference>
<feature type="region of interest" description="Disordered" evidence="1">
    <location>
        <begin position="317"/>
        <end position="361"/>
    </location>
</feature>
<evidence type="ECO:0000259" key="2">
    <source>
        <dbReference type="SMART" id="SM00507"/>
    </source>
</evidence>
<dbReference type="RefSeq" id="WP_207614462.1">
    <property type="nucleotide sequence ID" value="NZ_JAFNLL010000002.1"/>
</dbReference>
<comment type="caution">
    <text evidence="3">The sequence shown here is derived from an EMBL/GenBank/DDBJ whole genome shotgun (WGS) entry which is preliminary data.</text>
</comment>
<reference evidence="3" key="1">
    <citation type="submission" date="2021-03" db="EMBL/GenBank/DDBJ databases">
        <title>A new species, PO-11, isolated from a karst cave deposit.</title>
        <authorList>
            <person name="Zhaoxiaoyong W."/>
        </authorList>
    </citation>
    <scope>NUCLEOTIDE SEQUENCE</scope>
    <source>
        <strain evidence="3">PO-11</strain>
    </source>
</reference>
<dbReference type="Pfam" id="PF13391">
    <property type="entry name" value="HNH_2"/>
    <property type="match status" value="1"/>
</dbReference>
<feature type="domain" description="HNH nuclease" evidence="2">
    <location>
        <begin position="516"/>
        <end position="568"/>
    </location>
</feature>
<dbReference type="AlphaFoldDB" id="A0A939HFR3"/>
<gene>
    <name evidence="3" type="ORF">J1902_01540</name>
</gene>
<dbReference type="InterPro" id="IPR003870">
    <property type="entry name" value="DUF222"/>
</dbReference>
<dbReference type="SMART" id="SM00507">
    <property type="entry name" value="HNHc"/>
    <property type="match status" value="1"/>
</dbReference>
<feature type="compositionally biased region" description="Basic and acidic residues" evidence="1">
    <location>
        <begin position="348"/>
        <end position="361"/>
    </location>
</feature>
<feature type="region of interest" description="Disordered" evidence="1">
    <location>
        <begin position="267"/>
        <end position="287"/>
    </location>
</feature>
<accession>A0A939HFR3</accession>
<feature type="compositionally biased region" description="Polar residues" evidence="1">
    <location>
        <begin position="317"/>
        <end position="330"/>
    </location>
</feature>
<organism evidence="3 4">
    <name type="scientific">Arthrobacter cavernae</name>
    <dbReference type="NCBI Taxonomy" id="2817681"/>
    <lineage>
        <taxon>Bacteria</taxon>
        <taxon>Bacillati</taxon>
        <taxon>Actinomycetota</taxon>
        <taxon>Actinomycetes</taxon>
        <taxon>Micrococcales</taxon>
        <taxon>Micrococcaceae</taxon>
        <taxon>Arthrobacter</taxon>
    </lineage>
</organism>
<name>A0A939HFR3_9MICC</name>
<feature type="region of interest" description="Disordered" evidence="1">
    <location>
        <begin position="95"/>
        <end position="125"/>
    </location>
</feature>
<sequence>MEALVQLSSRQASQPGAASTALDGMLKGALDSMLAELQTIADSAADDVARLGLQDSAALASRLEELSRTLGYLQIVAAGQLDRVRSEAPAAAAGRVPGWTTGWGSGEQPRLEEAPASADPTAPSGMVSTTVSTVASTTAYSPSSSVTSSAAREFAQEFRNTGEYLRSLLRISAAEASRRLDLAAAVLPRQGLAGQPMPPRREELAAALASGSICTRSASTITMALDRVRPYSSPETAAAMEHALTRTAAENDPDFLARTARRWTDTLDQDGTEPSEEHLRHSQGAFLRRPRHGLHRLEVFATTDQFEHLLTVMNTATNPRTRTGSGQADTDNAAGSGPSADESGLGDATDRDAAGGQDPLDRRSRAQKMLDGLVGACKLALATGTLPATGGLRPQVLVTIDFQSLLAELHHHGTAPHDTGTAAGVGTDGGSGTRATDTRLRRGGNGPEIGRESSSGSGIGHSIHAVTGTGSFTFSGPATPRTIRKLACDADIIPVVLGSEGQILDIGRASRIFPPHIRKAITARDQGCAFPGCTIPAPWCEAHHINYWSRGGATSTNNGTLLCSHHHHLIHKENWHIEPREGVPWFIPPPHIDPRQTPRRNHYFHT</sequence>
<evidence type="ECO:0000313" key="3">
    <source>
        <dbReference type="EMBL" id="MBO1266675.1"/>
    </source>
</evidence>
<dbReference type="InterPro" id="IPR003615">
    <property type="entry name" value="HNH_nuc"/>
</dbReference>
<dbReference type="EMBL" id="JAFNLL010000002">
    <property type="protein sequence ID" value="MBO1266675.1"/>
    <property type="molecule type" value="Genomic_DNA"/>
</dbReference>
<evidence type="ECO:0000313" key="4">
    <source>
        <dbReference type="Proteomes" id="UP000664164"/>
    </source>
</evidence>
<keyword evidence="4" id="KW-1185">Reference proteome</keyword>
<feature type="region of interest" description="Disordered" evidence="1">
    <location>
        <begin position="413"/>
        <end position="462"/>
    </location>
</feature>
<evidence type="ECO:0000256" key="1">
    <source>
        <dbReference type="SAM" id="MobiDB-lite"/>
    </source>
</evidence>
<dbReference type="CDD" id="cd00085">
    <property type="entry name" value="HNHc"/>
    <property type="match status" value="1"/>
</dbReference>
<feature type="compositionally biased region" description="Low complexity" evidence="1">
    <location>
        <begin position="453"/>
        <end position="462"/>
    </location>
</feature>
<protein>
    <submittedName>
        <fullName evidence="3">DUF222 domain-containing protein</fullName>
    </submittedName>
</protein>